<evidence type="ECO:0000256" key="2">
    <source>
        <dbReference type="ARBA" id="ARBA00023125"/>
    </source>
</evidence>
<proteinExistence type="predicted"/>
<name>A0A178MJL8_9PROT</name>
<dbReference type="GO" id="GO:0003677">
    <property type="term" value="F:DNA binding"/>
    <property type="evidence" value="ECO:0007669"/>
    <property type="project" value="UniProtKB-KW"/>
</dbReference>
<dbReference type="CDD" id="cd06170">
    <property type="entry name" value="LuxR_C_like"/>
    <property type="match status" value="1"/>
</dbReference>
<dbReference type="InterPro" id="IPR000792">
    <property type="entry name" value="Tscrpt_reg_LuxR_C"/>
</dbReference>
<dbReference type="RefSeq" id="WP_068493862.1">
    <property type="nucleotide sequence ID" value="NZ_LWQT01000067.1"/>
</dbReference>
<dbReference type="SUPFAM" id="SSF75516">
    <property type="entry name" value="Pheromone-binding domain of LuxR-like quorum-sensing transcription factors"/>
    <property type="match status" value="1"/>
</dbReference>
<dbReference type="InterPro" id="IPR036388">
    <property type="entry name" value="WH-like_DNA-bd_sf"/>
</dbReference>
<dbReference type="Pfam" id="PF03472">
    <property type="entry name" value="Autoind_bind"/>
    <property type="match status" value="1"/>
</dbReference>
<sequence length="241" mass="26782">MTELLNIDELTASIVRTVERCELEAIAHDTVIGFGFSGYTYHRYSPFTGTFVYSGDWNPEWVETYEKRGYADIDPVAERVVRVGLPFTWGEVLKDLPVNAPGRKVFAEAACFGLAAGADIPLHDPGLGGASFSVFSQHEAAFERAWQASSHRLHLFALHFHERHKILVPDEKATSPAVLTGRERECLSWLARGKTMWEIGQILGIAENTVRMHINACVRKMGASSRLHAVAVALVHRSILP</sequence>
<dbReference type="Pfam" id="PF00196">
    <property type="entry name" value="GerE"/>
    <property type="match status" value="1"/>
</dbReference>
<dbReference type="PROSITE" id="PS50043">
    <property type="entry name" value="HTH_LUXR_2"/>
    <property type="match status" value="1"/>
</dbReference>
<evidence type="ECO:0000256" key="3">
    <source>
        <dbReference type="ARBA" id="ARBA00023163"/>
    </source>
</evidence>
<keyword evidence="2" id="KW-0238">DNA-binding</keyword>
<dbReference type="Gene3D" id="1.10.10.10">
    <property type="entry name" value="Winged helix-like DNA-binding domain superfamily/Winged helix DNA-binding domain"/>
    <property type="match status" value="1"/>
</dbReference>
<organism evidence="5 6">
    <name type="scientific">Paramagnetospirillum marisnigri</name>
    <dbReference type="NCBI Taxonomy" id="1285242"/>
    <lineage>
        <taxon>Bacteria</taxon>
        <taxon>Pseudomonadati</taxon>
        <taxon>Pseudomonadota</taxon>
        <taxon>Alphaproteobacteria</taxon>
        <taxon>Rhodospirillales</taxon>
        <taxon>Magnetospirillaceae</taxon>
        <taxon>Paramagnetospirillum</taxon>
    </lineage>
</organism>
<dbReference type="GO" id="GO:0006355">
    <property type="term" value="P:regulation of DNA-templated transcription"/>
    <property type="evidence" value="ECO:0007669"/>
    <property type="project" value="InterPro"/>
</dbReference>
<evidence type="ECO:0000313" key="5">
    <source>
        <dbReference type="EMBL" id="OAN48870.1"/>
    </source>
</evidence>
<feature type="domain" description="HTH luxR-type" evidence="4">
    <location>
        <begin position="172"/>
        <end position="237"/>
    </location>
</feature>
<keyword evidence="1" id="KW-0805">Transcription regulation</keyword>
<dbReference type="PRINTS" id="PR00038">
    <property type="entry name" value="HTHLUXR"/>
</dbReference>
<dbReference type="PANTHER" id="PTHR44688:SF16">
    <property type="entry name" value="DNA-BINDING TRANSCRIPTIONAL ACTIVATOR DEVR_DOSR"/>
    <property type="match status" value="1"/>
</dbReference>
<gene>
    <name evidence="5" type="ORF">A6A04_19665</name>
</gene>
<reference evidence="5 6" key="1">
    <citation type="submission" date="2016-04" db="EMBL/GenBank/DDBJ databases">
        <title>Draft genome sequence of freshwater magnetotactic bacteria Magnetospirillum marisnigri SP-1 and Magnetospirillum moscoviense BB-1.</title>
        <authorList>
            <person name="Koziaeva V."/>
            <person name="Dziuba M.V."/>
            <person name="Ivanov T.M."/>
            <person name="Kuznetsov B."/>
            <person name="Grouzdev D.S."/>
        </authorList>
    </citation>
    <scope>NUCLEOTIDE SEQUENCE [LARGE SCALE GENOMIC DNA]</scope>
    <source>
        <strain evidence="5 6">SP-1</strain>
    </source>
</reference>
<keyword evidence="6" id="KW-1185">Reference proteome</keyword>
<dbReference type="Proteomes" id="UP000078428">
    <property type="component" value="Unassembled WGS sequence"/>
</dbReference>
<dbReference type="AlphaFoldDB" id="A0A178MJL8"/>
<dbReference type="PANTHER" id="PTHR44688">
    <property type="entry name" value="DNA-BINDING TRANSCRIPTIONAL ACTIVATOR DEVR_DOSR"/>
    <property type="match status" value="1"/>
</dbReference>
<dbReference type="InterPro" id="IPR005143">
    <property type="entry name" value="TF_LuxR_autoind-bd_dom"/>
</dbReference>
<evidence type="ECO:0000259" key="4">
    <source>
        <dbReference type="PROSITE" id="PS50043"/>
    </source>
</evidence>
<comment type="caution">
    <text evidence="5">The sequence shown here is derived from an EMBL/GenBank/DDBJ whole genome shotgun (WGS) entry which is preliminary data.</text>
</comment>
<evidence type="ECO:0000256" key="1">
    <source>
        <dbReference type="ARBA" id="ARBA00023015"/>
    </source>
</evidence>
<dbReference type="OrthoDB" id="7345476at2"/>
<accession>A0A178MJL8</accession>
<dbReference type="SMART" id="SM00421">
    <property type="entry name" value="HTH_LUXR"/>
    <property type="match status" value="1"/>
</dbReference>
<protein>
    <recommendedName>
        <fullName evidence="4">HTH luxR-type domain-containing protein</fullName>
    </recommendedName>
</protein>
<dbReference type="InterPro" id="IPR016032">
    <property type="entry name" value="Sig_transdc_resp-reg_C-effctor"/>
</dbReference>
<dbReference type="EMBL" id="LWQT01000067">
    <property type="protein sequence ID" value="OAN48870.1"/>
    <property type="molecule type" value="Genomic_DNA"/>
</dbReference>
<dbReference type="Gene3D" id="3.30.450.80">
    <property type="entry name" value="Transcription factor LuxR-like, autoinducer-binding domain"/>
    <property type="match status" value="1"/>
</dbReference>
<dbReference type="SUPFAM" id="SSF46894">
    <property type="entry name" value="C-terminal effector domain of the bipartite response regulators"/>
    <property type="match status" value="1"/>
</dbReference>
<keyword evidence="3" id="KW-0804">Transcription</keyword>
<dbReference type="STRING" id="1285242.A6A04_19665"/>
<evidence type="ECO:0000313" key="6">
    <source>
        <dbReference type="Proteomes" id="UP000078428"/>
    </source>
</evidence>
<dbReference type="InterPro" id="IPR036693">
    <property type="entry name" value="TF_LuxR_autoind-bd_dom_sf"/>
</dbReference>